<feature type="coiled-coil region" evidence="1">
    <location>
        <begin position="763"/>
        <end position="850"/>
    </location>
</feature>
<keyword evidence="5" id="KW-1185">Reference proteome</keyword>
<dbReference type="STRING" id="767434.Fraau_0863"/>
<dbReference type="Pfam" id="PF13476">
    <property type="entry name" value="AAA_23"/>
    <property type="match status" value="1"/>
</dbReference>
<dbReference type="SUPFAM" id="SSF52540">
    <property type="entry name" value="P-loop containing nucleoside triphosphate hydrolases"/>
    <property type="match status" value="1"/>
</dbReference>
<evidence type="ECO:0000313" key="4">
    <source>
        <dbReference type="EMBL" id="AFC85334.1"/>
    </source>
</evidence>
<dbReference type="Proteomes" id="UP000005234">
    <property type="component" value="Chromosome"/>
</dbReference>
<dbReference type="InterPro" id="IPR038729">
    <property type="entry name" value="Rad50/SbcC_AAA"/>
</dbReference>
<dbReference type="PANTHER" id="PTHR32114:SF2">
    <property type="entry name" value="ABC TRANSPORTER ABCH.3"/>
    <property type="match status" value="1"/>
</dbReference>
<evidence type="ECO:0000313" key="5">
    <source>
        <dbReference type="Proteomes" id="UP000005234"/>
    </source>
</evidence>
<name>H8L0S9_FRAAD</name>
<dbReference type="OrthoDB" id="9778554at2"/>
<gene>
    <name evidence="4" type="ordered locus">Fraau_0863</name>
</gene>
<feature type="coiled-coil region" evidence="1">
    <location>
        <begin position="469"/>
        <end position="621"/>
    </location>
</feature>
<dbReference type="RefSeq" id="WP_014402340.1">
    <property type="nucleotide sequence ID" value="NC_017033.1"/>
</dbReference>
<dbReference type="HOGENOM" id="CLU_004785_1_0_6"/>
<dbReference type="Gene3D" id="3.40.50.300">
    <property type="entry name" value="P-loop containing nucleotide triphosphate hydrolases"/>
    <property type="match status" value="2"/>
</dbReference>
<sequence length="1144" mass="128069">MKILGLRLKNLNALKGEWRIDFTQPPFADQGLFAITGPTGAGKSTLLDAICLALYHQTPRLNTVSKTDNEIMTRHTADCLAEVEFEVRGERYRAFWSQRRARNKIDGALQAPVVELARGETILSSQIKDKLEQVQSISGLDFARFTRSMLLAQGGFAAFLNASANERAELLEELTGTEIYGLISKQVYERAHQAAEDVSRLQAHAGGVELLDETALAERRQRLAALAKQLEDIGRQREPLQAQHRWRLAEAAAASDVTVAEAALDQARHDLDAAAEDMARLAQAAPAQALGGEYRAWQQVVREQVGIEQAAQRLRQALAEAEQGRQQARGQACRQSGKLLAARQRDVQALQLRQGELRQWCEAHAVRAELREHIAGWQPQFEQLQRQRRMLAALRQQGEAAQAELTVRGERLKLQQQQRDSLQAQSGPLQQQLDECQRQRKSTLAGATPEELAASWQNSSQRLLRWQLLQRLARERTELDQQQQSTQAQLEQAETGLAGLQPRQLRQQMELDTLRQRISDQETLLKQAERIASLEAQRAQLQAGAPCPLCGALEHPWAEAQPWLDESATQAQLVRLQVEATELEQQMRQQDRQLTEWHLRIGQLQQQKAELERRLQAWLEEWRPVSAELGLGAPDGAVPAVLEAGVKAGQVEQAGLQQRLDALGRLRAEIEALQSRQSEQARALELLELGRHEEAEQRSREQLEDLRQRFAQERQELEQLTRQLHASICAAGWPIEVLPEDASAWLAERRTEAVQWQQVREQLQTLETDLRREQLALEQAERDWLAWGEPLDMEAMPLPEAGGLSVEVLQQELEQALAELGRQSEHLTALQGRQVELEASQRRHAELRDEADASWRAALAGTPYADTQAFLQALLPDDVWQQLSARRQGLDRGLQQAEAVLAAAGGKLASLQAEALSDQSAESLWQRLEALRQQGEQAHAEGGELRGQLAEDSRRRVGLQDLLGQIETQRHEADLWERLNALIGSAKGDKYRKFAQGLTLDHLLALANRQLERLHARYLLRRRDRGELELEIIDSWQGDAARDTRTLSGGESFLVSLALALALSDLVSHKTSIDSLFLDEGFGTLDADTLEVALDALDALHASGKMIGVISHVEALKERIPTQIRIDKGGGIGHSRLSLHGSGL</sequence>
<dbReference type="Pfam" id="PF13558">
    <property type="entry name" value="SbcC_Walker_B"/>
    <property type="match status" value="1"/>
</dbReference>
<keyword evidence="1" id="KW-0175">Coiled coil</keyword>
<organism evidence="4 5">
    <name type="scientific">Frateuria aurantia (strain ATCC 33424 / DSM 6220 / KCTC 2777 / LMG 1558 / NBRC 3245 / NCIMB 13370)</name>
    <name type="common">Acetobacter aurantius</name>
    <dbReference type="NCBI Taxonomy" id="767434"/>
    <lineage>
        <taxon>Bacteria</taxon>
        <taxon>Pseudomonadati</taxon>
        <taxon>Pseudomonadota</taxon>
        <taxon>Gammaproteobacteria</taxon>
        <taxon>Lysobacterales</taxon>
        <taxon>Rhodanobacteraceae</taxon>
        <taxon>Frateuria</taxon>
    </lineage>
</organism>
<evidence type="ECO:0000256" key="1">
    <source>
        <dbReference type="SAM" id="Coils"/>
    </source>
</evidence>
<dbReference type="EMBL" id="CP003350">
    <property type="protein sequence ID" value="AFC85334.1"/>
    <property type="molecule type" value="Genomic_DNA"/>
</dbReference>
<dbReference type="InterPro" id="IPR027417">
    <property type="entry name" value="P-loop_NTPase"/>
</dbReference>
<proteinExistence type="predicted"/>
<dbReference type="AlphaFoldDB" id="H8L0S9"/>
<dbReference type="GO" id="GO:0006302">
    <property type="term" value="P:double-strand break repair"/>
    <property type="evidence" value="ECO:0007669"/>
    <property type="project" value="InterPro"/>
</dbReference>
<dbReference type="GO" id="GO:0016887">
    <property type="term" value="F:ATP hydrolysis activity"/>
    <property type="evidence" value="ECO:0007669"/>
    <property type="project" value="InterPro"/>
</dbReference>
<dbReference type="eggNOG" id="COG0419">
    <property type="taxonomic scope" value="Bacteria"/>
</dbReference>
<evidence type="ECO:0000256" key="2">
    <source>
        <dbReference type="SAM" id="MobiDB-lite"/>
    </source>
</evidence>
<evidence type="ECO:0000259" key="3">
    <source>
        <dbReference type="Pfam" id="PF13476"/>
    </source>
</evidence>
<accession>H8L0S9</accession>
<feature type="coiled-coil region" evidence="1">
    <location>
        <begin position="216"/>
        <end position="331"/>
    </location>
</feature>
<feature type="domain" description="Rad50/SbcC-type AAA" evidence="3">
    <location>
        <begin position="6"/>
        <end position="214"/>
    </location>
</feature>
<dbReference type="KEGG" id="fau:Fraau_0863"/>
<reference evidence="4" key="1">
    <citation type="submission" date="2012-02" db="EMBL/GenBank/DDBJ databases">
        <title>The complete genome of Frateuria aurantia DSM 6220.</title>
        <authorList>
            <consortium name="US DOE Joint Genome Institute (JGI-PGF)"/>
            <person name="Lucas S."/>
            <person name="Copeland A."/>
            <person name="Lapidus A."/>
            <person name="Glavina del Rio T."/>
            <person name="Dalin E."/>
            <person name="Tice H."/>
            <person name="Bruce D."/>
            <person name="Goodwin L."/>
            <person name="Pitluck S."/>
            <person name="Peters L."/>
            <person name="Ovchinnikova G."/>
            <person name="Teshima H."/>
            <person name="Kyrpides N."/>
            <person name="Mavromatis K."/>
            <person name="Ivanova N."/>
            <person name="Brettin T."/>
            <person name="Detter J.C."/>
            <person name="Han C."/>
            <person name="Larimer F."/>
            <person name="Land M."/>
            <person name="Hauser L."/>
            <person name="Markowitz V."/>
            <person name="Cheng J.-F."/>
            <person name="Hugenholtz P."/>
            <person name="Woyke T."/>
            <person name="Wu D."/>
            <person name="Brambilla E."/>
            <person name="Klenk H.-P."/>
            <person name="Eisen J.A."/>
        </authorList>
    </citation>
    <scope>NUCLEOTIDE SEQUENCE</scope>
    <source>
        <strain evidence="4">DSM 6220</strain>
    </source>
</reference>
<protein>
    <submittedName>
        <fullName evidence="4">ATPase involved in DNA repair</fullName>
    </submittedName>
</protein>
<dbReference type="PANTHER" id="PTHR32114">
    <property type="entry name" value="ABC TRANSPORTER ABCH.3"/>
    <property type="match status" value="1"/>
</dbReference>
<feature type="coiled-coil region" evidence="1">
    <location>
        <begin position="656"/>
        <end position="723"/>
    </location>
</feature>
<feature type="region of interest" description="Disordered" evidence="2">
    <location>
        <begin position="418"/>
        <end position="452"/>
    </location>
</feature>